<feature type="transmembrane region" description="Helical" evidence="1">
    <location>
        <begin position="30"/>
        <end position="48"/>
    </location>
</feature>
<dbReference type="GO" id="GO:0005634">
    <property type="term" value="C:nucleus"/>
    <property type="evidence" value="ECO:0007669"/>
    <property type="project" value="TreeGrafter"/>
</dbReference>
<evidence type="ECO:0000313" key="3">
    <source>
        <dbReference type="Proteomes" id="UP000008983"/>
    </source>
</evidence>
<dbReference type="GO" id="GO:0007131">
    <property type="term" value="P:reciprocal meiotic recombination"/>
    <property type="evidence" value="ECO:0007669"/>
    <property type="project" value="TreeGrafter"/>
</dbReference>
<keyword evidence="1" id="KW-0812">Transmembrane</keyword>
<keyword evidence="1" id="KW-0472">Membrane</keyword>
<dbReference type="OMA" id="TEVYHAQ"/>
<dbReference type="AlphaFoldDB" id="G0R4S9"/>
<accession>G0R4S9</accession>
<dbReference type="InParanoid" id="G0R4S9"/>
<dbReference type="PANTHER" id="PTHR31398:SF0">
    <property type="entry name" value="MEIOTIC NUCLEAR DIVISION PROTEIN 1 HOMOLOG"/>
    <property type="match status" value="1"/>
</dbReference>
<dbReference type="Proteomes" id="UP000008983">
    <property type="component" value="Unassembled WGS sequence"/>
</dbReference>
<evidence type="ECO:0000313" key="2">
    <source>
        <dbReference type="EMBL" id="EGR27517.1"/>
    </source>
</evidence>
<keyword evidence="1" id="KW-1133">Transmembrane helix</keyword>
<dbReference type="RefSeq" id="XP_004024969.1">
    <property type="nucleotide sequence ID" value="XM_004024920.1"/>
</dbReference>
<evidence type="ECO:0000256" key="1">
    <source>
        <dbReference type="SAM" id="Phobius"/>
    </source>
</evidence>
<dbReference type="OrthoDB" id="291316at2759"/>
<sequence>MIGNFNLRKIDIFGKNISIRFQQKEKHQTIFGATITFFIYIILAYLMISQFIELFQGNNPKLQYRIQYIEANRIFKIKQNDFYFALALRNNQELPVFDQKIYNITAQQVIGRRTSPESTLTYQFYDIEMEQCNTNSFGYDKLIKLFNVNFNNLYCIKNDQPIIYDIEIGGDIDNTYFSYIQINVNKCQQNINCIDKNDEKYDQYFKNPQLMIYFSDKYFDIQQKGYPFKNISRRLKFNSNDNLLKVINLYLIDNYIVSEEGIINNLKKTTYQNITYSQYEINTNSNTLFQLNIQFEDKQLNFWNRRYLKIEEVLGTLGGSFQSLFTIGIIFCYPISQFDLNRKLINQLFQFQIEKFGKKRKKPYQQQKSQIQNAKLQSNLNNIQQFNQESPKQNQFEQKSSNNCFKYKKYIKKKSIQINQQENQIQQSQSIFIRIKNYIQYSFSLLYSKQLNIENTIQAQKSNQKQNLNQLYLNSLKSQIKKIKFKFIEYIRYLYCPSKQLKIKKLQIQKGKQILYNHLDIFYIIKKITELDKLKTILLNQNQLKLFEYLPKPIIYLNKNSEKGNYQLYQEKKTEEEKAFEAFQAFQEINKDIHKQTELDKKIIEIIDPQILKSFEQQTIDQKRNNHYSPKLVEISLNNQLNSKFSRYQHSQLIQLEAENQKKQENEQNNIDEHKAGYQIDLKQLIFTNQLAQKLQILNKK</sequence>
<dbReference type="eggNOG" id="ENOG502R2E5">
    <property type="taxonomic scope" value="Eukaryota"/>
</dbReference>
<dbReference type="PANTHER" id="PTHR31398">
    <property type="entry name" value="MEIOTIC NUCLEAR DIVISION PROTEIN 1 HOMOLOG"/>
    <property type="match status" value="1"/>
</dbReference>
<name>G0R4S9_ICHMU</name>
<gene>
    <name evidence="2" type="ORF">IMG5_194660</name>
</gene>
<keyword evidence="3" id="KW-1185">Reference proteome</keyword>
<dbReference type="EC" id="3.1.11.5" evidence="2"/>
<protein>
    <submittedName>
        <fullName evidence="2">Ubiquitin-conjugating enzyme family protein, putative</fullName>
        <ecNumber evidence="2">3.1.11.5</ecNumber>
    </submittedName>
</protein>
<organism evidence="2 3">
    <name type="scientific">Ichthyophthirius multifiliis</name>
    <name type="common">White spot disease agent</name>
    <name type="synonym">Ich</name>
    <dbReference type="NCBI Taxonomy" id="5932"/>
    <lineage>
        <taxon>Eukaryota</taxon>
        <taxon>Sar</taxon>
        <taxon>Alveolata</taxon>
        <taxon>Ciliophora</taxon>
        <taxon>Intramacronucleata</taxon>
        <taxon>Oligohymenophorea</taxon>
        <taxon>Hymenostomatida</taxon>
        <taxon>Ophryoglenina</taxon>
        <taxon>Ichthyophthirius</taxon>
    </lineage>
</organism>
<dbReference type="EMBL" id="GL984355">
    <property type="protein sequence ID" value="EGR27517.1"/>
    <property type="molecule type" value="Genomic_DNA"/>
</dbReference>
<proteinExistence type="predicted"/>
<keyword evidence="2" id="KW-0378">Hydrolase</keyword>
<dbReference type="GeneID" id="14903598"/>
<dbReference type="GO" id="GO:0008854">
    <property type="term" value="F:exodeoxyribonuclease V activity"/>
    <property type="evidence" value="ECO:0007669"/>
    <property type="project" value="UniProtKB-EC"/>
</dbReference>
<reference evidence="2 3" key="1">
    <citation type="submission" date="2011-07" db="EMBL/GenBank/DDBJ databases">
        <authorList>
            <person name="Coyne R."/>
            <person name="Brami D."/>
            <person name="Johnson J."/>
            <person name="Hostetler J."/>
            <person name="Hannick L."/>
            <person name="Clark T."/>
            <person name="Cassidy-Hanley D."/>
            <person name="Inman J."/>
        </authorList>
    </citation>
    <scope>NUCLEOTIDE SEQUENCE [LARGE SCALE GENOMIC DNA]</scope>
    <source>
        <strain evidence="2 3">G5</strain>
    </source>
</reference>